<dbReference type="InterPro" id="IPR007848">
    <property type="entry name" value="Small_mtfrase_dom"/>
</dbReference>
<keyword evidence="3" id="KW-1185">Reference proteome</keyword>
<organism evidence="2 3">
    <name type="scientific">Paenibacillus septentrionalis</name>
    <dbReference type="NCBI Taxonomy" id="429342"/>
    <lineage>
        <taxon>Bacteria</taxon>
        <taxon>Bacillati</taxon>
        <taxon>Bacillota</taxon>
        <taxon>Bacilli</taxon>
        <taxon>Bacillales</taxon>
        <taxon>Paenibacillaceae</taxon>
        <taxon>Paenibacillus</taxon>
    </lineage>
</organism>
<dbReference type="InterPro" id="IPR029063">
    <property type="entry name" value="SAM-dependent_MTases_sf"/>
</dbReference>
<comment type="caution">
    <text evidence="2">The sequence shown here is derived from an EMBL/GenBank/DDBJ whole genome shotgun (WGS) entry which is preliminary data.</text>
</comment>
<dbReference type="PANTHER" id="PTHR47739:SF1">
    <property type="entry name" value="TRNA1(VAL) (ADENINE(37)-N6)-METHYLTRANSFERASE"/>
    <property type="match status" value="1"/>
</dbReference>
<accession>A0ABW1VCK3</accession>
<dbReference type="GO" id="GO:0032259">
    <property type="term" value="P:methylation"/>
    <property type="evidence" value="ECO:0007669"/>
    <property type="project" value="UniProtKB-KW"/>
</dbReference>
<gene>
    <name evidence="2" type="ORF">ACFP56_21125</name>
</gene>
<dbReference type="InterPro" id="IPR050210">
    <property type="entry name" value="tRNA_Adenine-N(6)_MTase"/>
</dbReference>
<dbReference type="Gene3D" id="3.40.50.150">
    <property type="entry name" value="Vaccinia Virus protein VP39"/>
    <property type="match status" value="1"/>
</dbReference>
<dbReference type="Proteomes" id="UP001596233">
    <property type="component" value="Unassembled WGS sequence"/>
</dbReference>
<dbReference type="Pfam" id="PF05175">
    <property type="entry name" value="MTS"/>
    <property type="match status" value="1"/>
</dbReference>
<dbReference type="EMBL" id="JBHSTE010000011">
    <property type="protein sequence ID" value="MFC6335141.1"/>
    <property type="molecule type" value="Genomic_DNA"/>
</dbReference>
<dbReference type="EC" id="2.1.1.223" evidence="2"/>
<evidence type="ECO:0000259" key="1">
    <source>
        <dbReference type="Pfam" id="PF05175"/>
    </source>
</evidence>
<dbReference type="PANTHER" id="PTHR47739">
    <property type="entry name" value="TRNA1(VAL) (ADENINE(37)-N6)-METHYLTRANSFERASE"/>
    <property type="match status" value="1"/>
</dbReference>
<keyword evidence="2" id="KW-0489">Methyltransferase</keyword>
<proteinExistence type="predicted"/>
<keyword evidence="2" id="KW-0808">Transferase</keyword>
<sequence length="232" mass="26073">MAGERIDDLLTESGLKIIQSREVFSFSLDAVLLSRFAKLPKRGRIADFCTGNGVIALLSSDRTEAAIDAIEIQPRLADMARRNVAMNNLQHRIQIIESDLRQYAQEAGNGIYHAITVNPPYMRPSAGDKNDNEHYTIARHEVMCTIEDIAKATCKLLRPGGKLYMVHRPSRLADIMEALRAWRIEPKIIQFVHPKQNGEANMVLIEACRDGKPDLRVLPPLVVYNEAGEQMI</sequence>
<evidence type="ECO:0000313" key="3">
    <source>
        <dbReference type="Proteomes" id="UP001596233"/>
    </source>
</evidence>
<protein>
    <submittedName>
        <fullName evidence="2">tRNA1(Val) (Adenine(37)-N6)-methyltransferase</fullName>
        <ecNumber evidence="2">2.1.1.223</ecNumber>
    </submittedName>
</protein>
<reference evidence="3" key="1">
    <citation type="journal article" date="2019" name="Int. J. Syst. Evol. Microbiol.">
        <title>The Global Catalogue of Microorganisms (GCM) 10K type strain sequencing project: providing services to taxonomists for standard genome sequencing and annotation.</title>
        <authorList>
            <consortium name="The Broad Institute Genomics Platform"/>
            <consortium name="The Broad Institute Genome Sequencing Center for Infectious Disease"/>
            <person name="Wu L."/>
            <person name="Ma J."/>
        </authorList>
    </citation>
    <scope>NUCLEOTIDE SEQUENCE [LARGE SCALE GENOMIC DNA]</scope>
    <source>
        <strain evidence="3">PCU 280</strain>
    </source>
</reference>
<dbReference type="CDD" id="cd02440">
    <property type="entry name" value="AdoMet_MTases"/>
    <property type="match status" value="1"/>
</dbReference>
<name>A0ABW1VCK3_9BACL</name>
<dbReference type="RefSeq" id="WP_379238485.1">
    <property type="nucleotide sequence ID" value="NZ_JBHSTE010000011.1"/>
</dbReference>
<dbReference type="GO" id="GO:0008168">
    <property type="term" value="F:methyltransferase activity"/>
    <property type="evidence" value="ECO:0007669"/>
    <property type="project" value="UniProtKB-KW"/>
</dbReference>
<feature type="domain" description="Methyltransferase small" evidence="1">
    <location>
        <begin position="30"/>
        <end position="168"/>
    </location>
</feature>
<evidence type="ECO:0000313" key="2">
    <source>
        <dbReference type="EMBL" id="MFC6335141.1"/>
    </source>
</evidence>
<dbReference type="SUPFAM" id="SSF53335">
    <property type="entry name" value="S-adenosyl-L-methionine-dependent methyltransferases"/>
    <property type="match status" value="1"/>
</dbReference>